<evidence type="ECO:0000313" key="2">
    <source>
        <dbReference type="EMBL" id="OMJ96014.1"/>
    </source>
</evidence>
<accession>A0A1R2D429</accession>
<protein>
    <submittedName>
        <fullName evidence="2">Uncharacterized protein</fullName>
    </submittedName>
</protein>
<gene>
    <name evidence="2" type="ORF">SteCoe_390</name>
</gene>
<reference evidence="2 3" key="1">
    <citation type="submission" date="2016-11" db="EMBL/GenBank/DDBJ databases">
        <title>The macronuclear genome of Stentor coeruleus: a giant cell with tiny introns.</title>
        <authorList>
            <person name="Slabodnick M."/>
            <person name="Ruby J.G."/>
            <person name="Reiff S.B."/>
            <person name="Swart E.C."/>
            <person name="Gosai S."/>
            <person name="Prabakaran S."/>
            <person name="Witkowska E."/>
            <person name="Larue G.E."/>
            <person name="Fisher S."/>
            <person name="Freeman R.M."/>
            <person name="Gunawardena J."/>
            <person name="Chu W."/>
            <person name="Stover N.A."/>
            <person name="Gregory B.D."/>
            <person name="Nowacki M."/>
            <person name="Derisi J."/>
            <person name="Roy S.W."/>
            <person name="Marshall W.F."/>
            <person name="Sood P."/>
        </authorList>
    </citation>
    <scope>NUCLEOTIDE SEQUENCE [LARGE SCALE GENOMIC DNA]</scope>
    <source>
        <strain evidence="2">WM001</strain>
    </source>
</reference>
<dbReference type="EMBL" id="MPUH01000004">
    <property type="protein sequence ID" value="OMJ96014.1"/>
    <property type="molecule type" value="Genomic_DNA"/>
</dbReference>
<keyword evidence="1" id="KW-0175">Coiled coil</keyword>
<proteinExistence type="predicted"/>
<organism evidence="2 3">
    <name type="scientific">Stentor coeruleus</name>
    <dbReference type="NCBI Taxonomy" id="5963"/>
    <lineage>
        <taxon>Eukaryota</taxon>
        <taxon>Sar</taxon>
        <taxon>Alveolata</taxon>
        <taxon>Ciliophora</taxon>
        <taxon>Postciliodesmatophora</taxon>
        <taxon>Heterotrichea</taxon>
        <taxon>Heterotrichida</taxon>
        <taxon>Stentoridae</taxon>
        <taxon>Stentor</taxon>
    </lineage>
</organism>
<dbReference type="AlphaFoldDB" id="A0A1R2D429"/>
<keyword evidence="3" id="KW-1185">Reference proteome</keyword>
<evidence type="ECO:0000256" key="1">
    <source>
        <dbReference type="SAM" id="Coils"/>
    </source>
</evidence>
<dbReference type="Proteomes" id="UP000187209">
    <property type="component" value="Unassembled WGS sequence"/>
</dbReference>
<comment type="caution">
    <text evidence="2">The sequence shown here is derived from an EMBL/GenBank/DDBJ whole genome shotgun (WGS) entry which is preliminary data.</text>
</comment>
<feature type="coiled-coil region" evidence="1">
    <location>
        <begin position="308"/>
        <end position="335"/>
    </location>
</feature>
<name>A0A1R2D429_9CILI</name>
<sequence>MAAFIETQSPWLTSIQHIVSKAEKNLKDVQSYTKNRSKSFFLNSSELLSTNFSLEKSGNFDCGMDSFVRSYSDNVEEGCEKIAEKIRLTERQLRKFSRINERTTEVRHTLTIAVDKCEREVVRAVSALRKPDRLPAYYLDDVKEQILYENMQEINTLKTKIQKYNKPEVNVEIIEKKIKETTQDFTKNRHCRRFYRRLCSDISQHLGETIEKTQNDFETIKKNTSEVHARAKSWIKSYNHKETPILPQIPDNLSKVFEGFSDKISQRIKRVDTLACEVKKLENQMPKPVEIPNPPDQSEVFIEISSKIVEELEEIKEKEQTLQELERKLEFLENKSMAKAHFSIKAPDNFTKINISNMGDSDEESISFTSPMTSPMNQFLNYGNSTKNTNKRFMFNGDTIHERPHDEDD</sequence>
<evidence type="ECO:0000313" key="3">
    <source>
        <dbReference type="Proteomes" id="UP000187209"/>
    </source>
</evidence>